<dbReference type="PROSITE" id="PS50908">
    <property type="entry name" value="RWD"/>
    <property type="match status" value="1"/>
</dbReference>
<dbReference type="Pfam" id="PF16543">
    <property type="entry name" value="DFRP_C"/>
    <property type="match status" value="1"/>
</dbReference>
<dbReference type="OrthoDB" id="277175at2759"/>
<dbReference type="PANTHER" id="PTHR12292">
    <property type="entry name" value="RWD DOMAIN-CONTAINING PROTEIN"/>
    <property type="match status" value="1"/>
</dbReference>
<dbReference type="WBParaSite" id="ASIM_0000017001-mRNA-1">
    <property type="protein sequence ID" value="ASIM_0000017001-mRNA-1"/>
    <property type="gene ID" value="ASIM_0000017001"/>
</dbReference>
<sequence length="269" mass="30438">MASFTNGPVTDGLWVMMAQEETQKEELEALEAIYPGEIEVENREYPNVTFKINLRSNTASETPNALPDGGESGAESFTVVLLLRLPKDYPDVIPEIDLIGLDEMFSEERIEMLIDDLKTIASENVGMPMVFTIVSSLQDHMGSLIEEKNLEALRKEERKKEEEEALTRKKFEGTRVTHESFMIWKKKFDEERIALKEKQNVQDAAALMGKLTGRQLFLRDATLSLSDVVLMQNDAVEIDESLFEEVNSFLSAILIDLGDLDIEDSDEEP</sequence>
<accession>A0A0M3IY54</accession>
<feature type="domain" description="RWD" evidence="2">
    <location>
        <begin position="25"/>
        <end position="144"/>
    </location>
</feature>
<reference evidence="5" key="1">
    <citation type="submission" date="2017-02" db="UniProtKB">
        <authorList>
            <consortium name="WormBaseParasite"/>
        </authorList>
    </citation>
    <scope>IDENTIFICATION</scope>
</reference>
<dbReference type="Proteomes" id="UP000267096">
    <property type="component" value="Unassembled WGS sequence"/>
</dbReference>
<dbReference type="InterPro" id="IPR040213">
    <property type="entry name" value="GIR2-like"/>
</dbReference>
<organism evidence="5">
    <name type="scientific">Anisakis simplex</name>
    <name type="common">Herring worm</name>
    <dbReference type="NCBI Taxonomy" id="6269"/>
    <lineage>
        <taxon>Eukaryota</taxon>
        <taxon>Metazoa</taxon>
        <taxon>Ecdysozoa</taxon>
        <taxon>Nematoda</taxon>
        <taxon>Chromadorea</taxon>
        <taxon>Rhabditida</taxon>
        <taxon>Spirurina</taxon>
        <taxon>Ascaridomorpha</taxon>
        <taxon>Ascaridoidea</taxon>
        <taxon>Anisakidae</taxon>
        <taxon>Anisakis</taxon>
        <taxon>Anisakis simplex complex</taxon>
    </lineage>
</organism>
<feature type="coiled-coil region" evidence="1">
    <location>
        <begin position="143"/>
        <end position="170"/>
    </location>
</feature>
<dbReference type="Pfam" id="PF05773">
    <property type="entry name" value="RWD"/>
    <property type="match status" value="1"/>
</dbReference>
<dbReference type="EMBL" id="UYRR01000021">
    <property type="protein sequence ID" value="VDK17351.1"/>
    <property type="molecule type" value="Genomic_DNA"/>
</dbReference>
<keyword evidence="1" id="KW-0175">Coiled coil</keyword>
<proteinExistence type="predicted"/>
<dbReference type="InterPro" id="IPR016135">
    <property type="entry name" value="UBQ-conjugating_enzyme/RWD"/>
</dbReference>
<dbReference type="InterPro" id="IPR006575">
    <property type="entry name" value="RWD_dom"/>
</dbReference>
<evidence type="ECO:0000313" key="5">
    <source>
        <dbReference type="WBParaSite" id="ASIM_0000017001-mRNA-1"/>
    </source>
</evidence>
<dbReference type="SMART" id="SM00591">
    <property type="entry name" value="RWD"/>
    <property type="match status" value="1"/>
</dbReference>
<evidence type="ECO:0000259" key="2">
    <source>
        <dbReference type="PROSITE" id="PS50908"/>
    </source>
</evidence>
<dbReference type="Gene3D" id="3.10.110.10">
    <property type="entry name" value="Ubiquitin Conjugating Enzyme"/>
    <property type="match status" value="1"/>
</dbReference>
<name>A0A0M3IY54_ANISI</name>
<keyword evidence="4" id="KW-1185">Reference proteome</keyword>
<evidence type="ECO:0000256" key="1">
    <source>
        <dbReference type="SAM" id="Coils"/>
    </source>
</evidence>
<protein>
    <submittedName>
        <fullName evidence="5">RWD domain-containing protein</fullName>
    </submittedName>
</protein>
<evidence type="ECO:0000313" key="4">
    <source>
        <dbReference type="Proteomes" id="UP000267096"/>
    </source>
</evidence>
<evidence type="ECO:0000313" key="3">
    <source>
        <dbReference type="EMBL" id="VDK17351.1"/>
    </source>
</evidence>
<dbReference type="AlphaFoldDB" id="A0A0M3IY54"/>
<dbReference type="SUPFAM" id="SSF54495">
    <property type="entry name" value="UBC-like"/>
    <property type="match status" value="1"/>
</dbReference>
<dbReference type="InterPro" id="IPR032378">
    <property type="entry name" value="ZC3H15/TMA46_C"/>
</dbReference>
<reference evidence="3 4" key="2">
    <citation type="submission" date="2018-11" db="EMBL/GenBank/DDBJ databases">
        <authorList>
            <consortium name="Pathogen Informatics"/>
        </authorList>
    </citation>
    <scope>NUCLEOTIDE SEQUENCE [LARGE SCALE GENOMIC DNA]</scope>
</reference>
<gene>
    <name evidence="3" type="ORF">ASIM_LOCUS85</name>
</gene>